<comment type="caution">
    <text evidence="4">The sequence shown here is derived from an EMBL/GenBank/DDBJ whole genome shotgun (WGS) entry which is preliminary data.</text>
</comment>
<feature type="signal peptide" evidence="1">
    <location>
        <begin position="1"/>
        <end position="20"/>
    </location>
</feature>
<feature type="domain" description="Carbohydrate esterase 2 N-terminal" evidence="3">
    <location>
        <begin position="29"/>
        <end position="131"/>
    </location>
</feature>
<dbReference type="InterPro" id="IPR036514">
    <property type="entry name" value="SGNH_hydro_sf"/>
</dbReference>
<accession>A0ABU1MZ38</accession>
<evidence type="ECO:0000313" key="4">
    <source>
        <dbReference type="EMBL" id="MDR6531439.1"/>
    </source>
</evidence>
<proteinExistence type="predicted"/>
<dbReference type="Gene3D" id="2.60.120.260">
    <property type="entry name" value="Galactose-binding domain-like"/>
    <property type="match status" value="1"/>
</dbReference>
<dbReference type="InterPro" id="IPR040794">
    <property type="entry name" value="CE2_N"/>
</dbReference>
<dbReference type="SUPFAM" id="SSF52266">
    <property type="entry name" value="SGNH hydrolase"/>
    <property type="match status" value="1"/>
</dbReference>
<dbReference type="Gene3D" id="3.40.50.1110">
    <property type="entry name" value="SGNH hydrolase"/>
    <property type="match status" value="1"/>
</dbReference>
<dbReference type="InterPro" id="IPR052762">
    <property type="entry name" value="PCW_deacetylase/CE"/>
</dbReference>
<dbReference type="RefSeq" id="WP_310031356.1">
    <property type="nucleotide sequence ID" value="NZ_JAVDRL010000006.1"/>
</dbReference>
<keyword evidence="1" id="KW-0732">Signal</keyword>
<dbReference type="Pfam" id="PF17996">
    <property type="entry name" value="CE2_N"/>
    <property type="match status" value="1"/>
</dbReference>
<dbReference type="EMBL" id="JAVDRL010000006">
    <property type="protein sequence ID" value="MDR6531439.1"/>
    <property type="molecule type" value="Genomic_DNA"/>
</dbReference>
<sequence>MRSLFLAAVAALALSSPAAAQTALTPNIGGRTVALPDGGYEFGWPGVYFEGRFTGRSVEVAADPQLEHLAVSIDGKVRTELDLPGVARMRFDDLGPGEHVVRVDKLTESQTGSARFLGFTVGRGGQALPPPARPRKIEFIGDSHTVGYGVRSAKRSCTQAEIHDLTDTSLTFGPILSRRLDADYRIVAFSGRGVVRNYGGSSPGQPLPVLYSRLIPGQAAPAVDPADPWRPDLIVIGLGTNDFSTPVAAGEAWADEAALHADYRKTYAGFIHDLARRQPQAKFLLIAGDSFAADVDAVAQAVDAETPGLATPVRITGMDLSACDWHPSIADQTMMADRLEAAARTVLP</sequence>
<dbReference type="PANTHER" id="PTHR37834:SF2">
    <property type="entry name" value="ESTERASE, SGNH HYDROLASE-TYPE"/>
    <property type="match status" value="1"/>
</dbReference>
<organism evidence="4 5">
    <name type="scientific">Caulobacter rhizosphaerae</name>
    <dbReference type="NCBI Taxonomy" id="2010972"/>
    <lineage>
        <taxon>Bacteria</taxon>
        <taxon>Pseudomonadati</taxon>
        <taxon>Pseudomonadota</taxon>
        <taxon>Alphaproteobacteria</taxon>
        <taxon>Caulobacterales</taxon>
        <taxon>Caulobacteraceae</taxon>
        <taxon>Caulobacter</taxon>
    </lineage>
</organism>
<feature type="chain" id="PRO_5047139733" evidence="1">
    <location>
        <begin position="21"/>
        <end position="348"/>
    </location>
</feature>
<evidence type="ECO:0000259" key="3">
    <source>
        <dbReference type="Pfam" id="PF17996"/>
    </source>
</evidence>
<dbReference type="CDD" id="cd01831">
    <property type="entry name" value="Endoglucanase_E_like"/>
    <property type="match status" value="1"/>
</dbReference>
<reference evidence="4 5" key="1">
    <citation type="submission" date="2023-07" db="EMBL/GenBank/DDBJ databases">
        <title>Sorghum-associated microbial communities from plants grown in Nebraska, USA.</title>
        <authorList>
            <person name="Schachtman D."/>
        </authorList>
    </citation>
    <scope>NUCLEOTIDE SEQUENCE [LARGE SCALE GENOMIC DNA]</scope>
    <source>
        <strain evidence="4 5">DS2154</strain>
    </source>
</reference>
<dbReference type="InterPro" id="IPR037461">
    <property type="entry name" value="CtCE2-like_dom"/>
</dbReference>
<keyword evidence="5" id="KW-1185">Reference proteome</keyword>
<dbReference type="PANTHER" id="PTHR37834">
    <property type="entry name" value="GDSL-LIKE LIPASE/ACYLHYDROLASE DOMAIN PROTEIN (AFU_ORTHOLOGUE AFUA_2G00620)"/>
    <property type="match status" value="1"/>
</dbReference>
<evidence type="ECO:0000259" key="2">
    <source>
        <dbReference type="Pfam" id="PF13472"/>
    </source>
</evidence>
<evidence type="ECO:0000256" key="1">
    <source>
        <dbReference type="SAM" id="SignalP"/>
    </source>
</evidence>
<dbReference type="Pfam" id="PF13472">
    <property type="entry name" value="Lipase_GDSL_2"/>
    <property type="match status" value="1"/>
</dbReference>
<dbReference type="InterPro" id="IPR013830">
    <property type="entry name" value="SGNH_hydro"/>
</dbReference>
<name>A0ABU1MZ38_9CAUL</name>
<protein>
    <submittedName>
        <fullName evidence="4">Lysophospholipase L1-like esterase</fullName>
    </submittedName>
</protein>
<evidence type="ECO:0000313" key="5">
    <source>
        <dbReference type="Proteomes" id="UP001262754"/>
    </source>
</evidence>
<feature type="domain" description="SGNH hydrolase-type esterase" evidence="2">
    <location>
        <begin position="139"/>
        <end position="305"/>
    </location>
</feature>
<dbReference type="Proteomes" id="UP001262754">
    <property type="component" value="Unassembled WGS sequence"/>
</dbReference>
<gene>
    <name evidence="4" type="ORF">J2800_002186</name>
</gene>